<evidence type="ECO:0000313" key="4">
    <source>
        <dbReference type="Proteomes" id="UP000663555"/>
    </source>
</evidence>
<dbReference type="Gene3D" id="2.130.10.130">
    <property type="entry name" value="Integrin alpha, N-terminal"/>
    <property type="match status" value="2"/>
</dbReference>
<dbReference type="InterPro" id="IPR011519">
    <property type="entry name" value="UnbV_ASPIC"/>
</dbReference>
<dbReference type="InterPro" id="IPR016024">
    <property type="entry name" value="ARM-type_fold"/>
</dbReference>
<reference evidence="3 4" key="1">
    <citation type="submission" date="2021-03" db="EMBL/GenBank/DDBJ databases">
        <title>Genome sequencing of Marinobacter sp. LPB0319.</title>
        <authorList>
            <person name="Kim J."/>
        </authorList>
    </citation>
    <scope>NUCLEOTIDE SEQUENCE [LARGE SCALE GENOMIC DNA]</scope>
    <source>
        <strain evidence="3 4">LPB0319</strain>
    </source>
</reference>
<dbReference type="Gene3D" id="1.25.10.10">
    <property type="entry name" value="Leucine-rich Repeat Variant"/>
    <property type="match status" value="1"/>
</dbReference>
<dbReference type="Pfam" id="PF07593">
    <property type="entry name" value="UnbV_ASPIC"/>
    <property type="match status" value="1"/>
</dbReference>
<keyword evidence="1" id="KW-0732">Signal</keyword>
<dbReference type="PANTHER" id="PTHR16026">
    <property type="entry name" value="CARTILAGE ACIDIC PROTEIN 1"/>
    <property type="match status" value="1"/>
</dbReference>
<dbReference type="InterPro" id="IPR013517">
    <property type="entry name" value="FG-GAP"/>
</dbReference>
<dbReference type="Proteomes" id="UP000663555">
    <property type="component" value="Chromosome"/>
</dbReference>
<accession>A0ABX7MVQ6</accession>
<keyword evidence="4" id="KW-1185">Reference proteome</keyword>
<dbReference type="InterPro" id="IPR027039">
    <property type="entry name" value="Crtac1"/>
</dbReference>
<name>A0ABX7MVQ6_9GAMM</name>
<dbReference type="SUPFAM" id="SSF48371">
    <property type="entry name" value="ARM repeat"/>
    <property type="match status" value="1"/>
</dbReference>
<dbReference type="InterPro" id="IPR011989">
    <property type="entry name" value="ARM-like"/>
</dbReference>
<dbReference type="InterPro" id="IPR028994">
    <property type="entry name" value="Integrin_alpha_N"/>
</dbReference>
<protein>
    <submittedName>
        <fullName evidence="3">VCBS repeat-containing protein</fullName>
    </submittedName>
</protein>
<dbReference type="RefSeq" id="WP_206644779.1">
    <property type="nucleotide sequence ID" value="NZ_CP071247.1"/>
</dbReference>
<dbReference type="SUPFAM" id="SSF69318">
    <property type="entry name" value="Integrin alpha N-terminal domain"/>
    <property type="match status" value="1"/>
</dbReference>
<dbReference type="EMBL" id="CP071247">
    <property type="protein sequence ID" value="QSP95540.1"/>
    <property type="molecule type" value="Genomic_DNA"/>
</dbReference>
<evidence type="ECO:0000259" key="2">
    <source>
        <dbReference type="Pfam" id="PF07593"/>
    </source>
</evidence>
<sequence length="1177" mass="130801">MNKEKSFISGFGPAIVLIVFLLTLGSTQPVDIPDPPAYGPSDHASPEIPRFLEKSLELGIQAFHHDSADYLSGLDQTLGGGTCVLDYNNDGWLDLLIIGGSGQVRHYGKDAWWSDNQPLYLYQNNHGRYFSDVTSFSELTTTEKGMGCAAADLDNDTHTDLVITTTGKNHIFRNTGDGRFEDVTEQSGLSETGWSTSVTIADYDRDGHKDIYVANYIDYEKGGRRFESNWGFKSLSPSDFNPSLFDPLPNKLYRNTGGMKFMEVGTESGVEDRSGRSLSAQWVDINRDFWPDLLVVNHTGSPNRLYLNKRDGTFEEHKTAIGISGISATQSSAVADFDSDGDFDIFLTAATGHAPGLAFNERKEYVFNDRIWSKGISDHHLISSSGWGVLAEDLNNDGVIDFVLNNGNLTPDVDSPSVPQGQPNSIWLGRKDGRYDIEKAFGALSGRGLASFDFDNDGDSDLVFVNNNDRVELWENLEAKNNWIGISLDSPKGSEAENATVEVRANGKVYKQSARIPSTFLSQSDPRLRFGLGSIEEIDQILIHWADGIQKIEEFQINKYLKITKGNSRTEVIHPEKQSDVSSDETHNLSISTVLEQVEQVFFSQEDIQGLLATYDRSAETSRLDFLEKVSELPNRISLPFLQRSLRSSSQKEVIAGLRLAKRLESEASITWLLPLFDSDVPEIKCAVSSVFEHFFREEEAVVRRKMRAVSYLVRLLDETEQAVVQCALRALAESEHYRAVAPAIRLAQSENPDVREEAVRALGLLREKKALPVLVKLYEDPEQSPSLKAAVLSALSRLGRDPFTMGMLDAEKFIHSSEQKREFLAVVRELRAGDYLALGFQRLQDSLSKFLEITSLPSNVYTMELATYAITEFRNQKAQEQLHKLLDKYSTQVPSILASALSIDGFLPSEAVIVRLLEQPADIRRSVAEQADLMGLKVDWTRIPWPEAPTEDELYFAVRALHSNHPATFRSEVLNEALQFSNSESVQKVALSQCSNLRPRKLIFPESLLISQSEGFLELALRCLDNMAADYAEPHIRRSIGAIAKSSQSTFSEVAYAARVLVNRSTRAGLSLGVDLINGVGTRPEFLSELVRVLVEQKPRFAPILLREIAKGGSLELKALVLEQGGTMLPEKTRLELSEELGNVSEGAVKSKEVSGVTSVENSRFDFKSTAVSEVN</sequence>
<dbReference type="SMART" id="SM00567">
    <property type="entry name" value="EZ_HEAT"/>
    <property type="match status" value="1"/>
</dbReference>
<dbReference type="PANTHER" id="PTHR16026:SF0">
    <property type="entry name" value="CARTILAGE ACIDIC PROTEIN 1"/>
    <property type="match status" value="1"/>
</dbReference>
<dbReference type="InterPro" id="IPR004155">
    <property type="entry name" value="PBS_lyase_HEAT"/>
</dbReference>
<evidence type="ECO:0000313" key="3">
    <source>
        <dbReference type="EMBL" id="QSP95540.1"/>
    </source>
</evidence>
<gene>
    <name evidence="3" type="ORF">LPB19_03745</name>
</gene>
<dbReference type="Pfam" id="PF13646">
    <property type="entry name" value="HEAT_2"/>
    <property type="match status" value="1"/>
</dbReference>
<dbReference type="Pfam" id="PF13517">
    <property type="entry name" value="FG-GAP_3"/>
    <property type="match status" value="2"/>
</dbReference>
<evidence type="ECO:0000256" key="1">
    <source>
        <dbReference type="ARBA" id="ARBA00022729"/>
    </source>
</evidence>
<proteinExistence type="predicted"/>
<organism evidence="3 4">
    <name type="scientific">Marinobacter salinisoli</name>
    <dbReference type="NCBI Taxonomy" id="2769486"/>
    <lineage>
        <taxon>Bacteria</taxon>
        <taxon>Pseudomonadati</taxon>
        <taxon>Pseudomonadota</taxon>
        <taxon>Gammaproteobacteria</taxon>
        <taxon>Pseudomonadales</taxon>
        <taxon>Marinobacteraceae</taxon>
        <taxon>Marinobacter</taxon>
    </lineage>
</organism>
<feature type="domain" description="ASPIC/UnbV" evidence="2">
    <location>
        <begin position="498"/>
        <end position="561"/>
    </location>
</feature>